<evidence type="ECO:0000313" key="11">
    <source>
        <dbReference type="Proteomes" id="UP000305362"/>
    </source>
</evidence>
<evidence type="ECO:0000313" key="10">
    <source>
        <dbReference type="EMBL" id="TIC63851.1"/>
    </source>
</evidence>
<dbReference type="PROSITE" id="PS01171">
    <property type="entry name" value="RIBOSOMAL_L21E"/>
    <property type="match status" value="1"/>
</dbReference>
<dbReference type="FunFam" id="6.10.250.3260:FF:000001">
    <property type="entry name" value="60S ribosomal protein L21"/>
    <property type="match status" value="1"/>
</dbReference>
<comment type="similarity">
    <text evidence="1">Belongs to the eukaryotic ribosomal protein eL21 family.</text>
</comment>
<accession>A0A4T0PL61</accession>
<dbReference type="Proteomes" id="UP000305647">
    <property type="component" value="Unassembled WGS sequence"/>
</dbReference>
<dbReference type="PANTHER" id="PTHR20981">
    <property type="entry name" value="60S RIBOSOMAL PROTEIN L21"/>
    <property type="match status" value="1"/>
</dbReference>
<dbReference type="EMBL" id="SPRW01000036">
    <property type="protein sequence ID" value="TIC63421.1"/>
    <property type="molecule type" value="Genomic_DNA"/>
</dbReference>
<dbReference type="GO" id="GO:0003735">
    <property type="term" value="F:structural constituent of ribosome"/>
    <property type="evidence" value="ECO:0007669"/>
    <property type="project" value="InterPro"/>
</dbReference>
<gene>
    <name evidence="10" type="ORF">E3Q01_03109</name>
    <name evidence="9" type="ORF">E3Q02_03039</name>
    <name evidence="8" type="ORF">E3Q03_02987</name>
    <name evidence="7" type="ORF">E3Q10_03122</name>
    <name evidence="6" type="ORF">E3Q17_03185</name>
    <name evidence="5" type="ORF">E3Q22_03241</name>
</gene>
<sequence>MSGEEERKEINAPTPGDINQVRQWLTDNKYTTDPFQAVHQLKELVEKHAKQTPEGLEIDEGYSEAFTKLTALINSFRFALEQGYVKQEFGEEDKASGMFSRNFKEHGPIRLETYLTPYKVGDIVDIKANPGEQRGMPHKFYHGRTGIVFNVAPRAVGVIVYKVVRSRYIEKRVNIRIEHVKHSKCREEFLRRVKDNRKALTDAKAKGERVNLKRQPAQPRQGHILKSKTTPETIAPIAYDTYI</sequence>
<dbReference type="EMBL" id="SPRC01000038">
    <property type="protein sequence ID" value="TIB77094.1"/>
    <property type="molecule type" value="Genomic_DNA"/>
</dbReference>
<dbReference type="Pfam" id="PF01157">
    <property type="entry name" value="Ribosomal_L21e"/>
    <property type="match status" value="1"/>
</dbReference>
<name>A0A4T0PL61_9BASI</name>
<reference evidence="11 12" key="1">
    <citation type="submission" date="2019-03" db="EMBL/GenBank/DDBJ databases">
        <title>Sequencing 25 genomes of Wallemia mellicola.</title>
        <authorList>
            <person name="Gostincar C."/>
        </authorList>
    </citation>
    <scope>NUCLEOTIDE SEQUENCE [LARGE SCALE GENOMIC DNA]</scope>
    <source>
        <strain evidence="6 13">EXF-1262</strain>
        <strain evidence="9 14">EXF-1274</strain>
        <strain evidence="8 11">EXF-1277</strain>
        <strain evidence="5 15">EXF-6152</strain>
        <strain evidence="10 16">EXF-757</strain>
        <strain evidence="7 12">EXF-8738</strain>
    </source>
</reference>
<evidence type="ECO:0000313" key="8">
    <source>
        <dbReference type="EMBL" id="TIC60836.1"/>
    </source>
</evidence>
<dbReference type="InterPro" id="IPR018259">
    <property type="entry name" value="Ribosomal_eL21_CS"/>
</dbReference>
<organism evidence="7 12">
    <name type="scientific">Wallemia mellicola</name>
    <dbReference type="NCBI Taxonomy" id="1708541"/>
    <lineage>
        <taxon>Eukaryota</taxon>
        <taxon>Fungi</taxon>
        <taxon>Dikarya</taxon>
        <taxon>Basidiomycota</taxon>
        <taxon>Wallemiomycotina</taxon>
        <taxon>Wallemiomycetes</taxon>
        <taxon>Wallemiales</taxon>
        <taxon>Wallemiaceae</taxon>
        <taxon>Wallemia</taxon>
    </lineage>
</organism>
<dbReference type="Proteomes" id="UP000305362">
    <property type="component" value="Unassembled WGS sequence"/>
</dbReference>
<dbReference type="Gene3D" id="6.10.250.3260">
    <property type="match status" value="1"/>
</dbReference>
<dbReference type="EMBL" id="SPRX01000041">
    <property type="protein sequence ID" value="TIC63851.1"/>
    <property type="molecule type" value="Genomic_DNA"/>
</dbReference>
<comment type="caution">
    <text evidence="7">The sequence shown here is derived from an EMBL/GenBank/DDBJ whole genome shotgun (WGS) entry which is preliminary data.</text>
</comment>
<dbReference type="AlphaFoldDB" id="A0A4T0PL61"/>
<dbReference type="EMBL" id="SPRV01000035">
    <property type="protein sequence ID" value="TIC60836.1"/>
    <property type="molecule type" value="Genomic_DNA"/>
</dbReference>
<evidence type="ECO:0000313" key="9">
    <source>
        <dbReference type="EMBL" id="TIC63421.1"/>
    </source>
</evidence>
<dbReference type="GO" id="GO:1990904">
    <property type="term" value="C:ribonucleoprotein complex"/>
    <property type="evidence" value="ECO:0007669"/>
    <property type="project" value="UniProtKB-KW"/>
</dbReference>
<dbReference type="EMBL" id="SPRH01000042">
    <property type="protein sequence ID" value="TIB97974.1"/>
    <property type="molecule type" value="Genomic_DNA"/>
</dbReference>
<evidence type="ECO:0000313" key="15">
    <source>
        <dbReference type="Proteomes" id="UP000310685"/>
    </source>
</evidence>
<evidence type="ECO:0000313" key="5">
    <source>
        <dbReference type="EMBL" id="TIB77094.1"/>
    </source>
</evidence>
<dbReference type="EMBL" id="SPRO01000038">
    <property type="protein sequence ID" value="TIC28530.1"/>
    <property type="molecule type" value="Genomic_DNA"/>
</dbReference>
<evidence type="ECO:0000313" key="7">
    <source>
        <dbReference type="EMBL" id="TIC28530.1"/>
    </source>
</evidence>
<keyword evidence="3" id="KW-0687">Ribonucleoprotein</keyword>
<evidence type="ECO:0000256" key="2">
    <source>
        <dbReference type="ARBA" id="ARBA00022980"/>
    </source>
</evidence>
<proteinExistence type="inferred from homology"/>
<dbReference type="GO" id="GO:0006412">
    <property type="term" value="P:translation"/>
    <property type="evidence" value="ECO:0007669"/>
    <property type="project" value="InterPro"/>
</dbReference>
<evidence type="ECO:0000256" key="4">
    <source>
        <dbReference type="SAM" id="MobiDB-lite"/>
    </source>
</evidence>
<dbReference type="InterPro" id="IPR036948">
    <property type="entry name" value="Ribosomal_eL21_sf"/>
</dbReference>
<feature type="region of interest" description="Disordered" evidence="4">
    <location>
        <begin position="203"/>
        <end position="222"/>
    </location>
</feature>
<dbReference type="SUPFAM" id="SSF50104">
    <property type="entry name" value="Translation proteins SH3-like domain"/>
    <property type="match status" value="1"/>
</dbReference>
<dbReference type="OrthoDB" id="1539250at2759"/>
<dbReference type="Proteomes" id="UP000307169">
    <property type="component" value="Unassembled WGS sequence"/>
</dbReference>
<evidence type="ECO:0000256" key="3">
    <source>
        <dbReference type="ARBA" id="ARBA00023274"/>
    </source>
</evidence>
<dbReference type="Proteomes" id="UP000310708">
    <property type="component" value="Unassembled WGS sequence"/>
</dbReference>
<evidence type="ECO:0008006" key="17">
    <source>
        <dbReference type="Google" id="ProtNLM"/>
    </source>
</evidence>
<evidence type="ECO:0000313" key="14">
    <source>
        <dbReference type="Proteomes" id="UP000309601"/>
    </source>
</evidence>
<dbReference type="Proteomes" id="UP000310685">
    <property type="component" value="Unassembled WGS sequence"/>
</dbReference>
<dbReference type="GO" id="GO:0005840">
    <property type="term" value="C:ribosome"/>
    <property type="evidence" value="ECO:0007669"/>
    <property type="project" value="UniProtKB-KW"/>
</dbReference>
<dbReference type="InterPro" id="IPR001147">
    <property type="entry name" value="Ribosomal_eL21"/>
</dbReference>
<evidence type="ECO:0000313" key="13">
    <source>
        <dbReference type="Proteomes" id="UP000307169"/>
    </source>
</evidence>
<keyword evidence="2" id="KW-0689">Ribosomal protein</keyword>
<dbReference type="FunFam" id="2.30.30.70:FF:000001">
    <property type="entry name" value="60S ribosomal protein L21"/>
    <property type="match status" value="1"/>
</dbReference>
<dbReference type="Gene3D" id="2.30.30.70">
    <property type="entry name" value="Ribosomal protein L21"/>
    <property type="match status" value="1"/>
</dbReference>
<evidence type="ECO:0000313" key="6">
    <source>
        <dbReference type="EMBL" id="TIB97974.1"/>
    </source>
</evidence>
<protein>
    <recommendedName>
        <fullName evidence="17">60S ribosomal protein L21-A</fullName>
    </recommendedName>
</protein>
<evidence type="ECO:0000256" key="1">
    <source>
        <dbReference type="ARBA" id="ARBA00008427"/>
    </source>
</evidence>
<dbReference type="Proteomes" id="UP000309601">
    <property type="component" value="Unassembled WGS sequence"/>
</dbReference>
<dbReference type="InterPro" id="IPR008991">
    <property type="entry name" value="Translation_prot_SH3-like_sf"/>
</dbReference>
<evidence type="ECO:0000313" key="12">
    <source>
        <dbReference type="Proteomes" id="UP000305647"/>
    </source>
</evidence>
<evidence type="ECO:0000313" key="16">
    <source>
        <dbReference type="Proteomes" id="UP000310708"/>
    </source>
</evidence>